<protein>
    <submittedName>
        <fullName evidence="7">Uncharacterized protein</fullName>
    </submittedName>
</protein>
<keyword evidence="1" id="KW-0489">Methyltransferase</keyword>
<reference evidence="7 8" key="1">
    <citation type="submission" date="2016-10" db="EMBL/GenBank/DDBJ databases">
        <authorList>
            <person name="Cai Z."/>
        </authorList>
    </citation>
    <scope>NUCLEOTIDE SEQUENCE [LARGE SCALE GENOMIC DNA]</scope>
</reference>
<name>A0A383VNW7_TETOB</name>
<organism evidence="7 8">
    <name type="scientific">Tetradesmus obliquus</name>
    <name type="common">Green alga</name>
    <name type="synonym">Acutodesmus obliquus</name>
    <dbReference type="NCBI Taxonomy" id="3088"/>
    <lineage>
        <taxon>Eukaryota</taxon>
        <taxon>Viridiplantae</taxon>
        <taxon>Chlorophyta</taxon>
        <taxon>core chlorophytes</taxon>
        <taxon>Chlorophyceae</taxon>
        <taxon>CS clade</taxon>
        <taxon>Sphaeropleales</taxon>
        <taxon>Scenedesmaceae</taxon>
        <taxon>Tetradesmus</taxon>
    </lineage>
</organism>
<proteinExistence type="predicted"/>
<dbReference type="InterPro" id="IPR001077">
    <property type="entry name" value="COMT_C"/>
</dbReference>
<dbReference type="SUPFAM" id="SSF53335">
    <property type="entry name" value="S-adenosyl-L-methionine-dependent methyltransferases"/>
    <property type="match status" value="1"/>
</dbReference>
<dbReference type="GO" id="GO:0046983">
    <property type="term" value="F:protein dimerization activity"/>
    <property type="evidence" value="ECO:0007669"/>
    <property type="project" value="InterPro"/>
</dbReference>
<dbReference type="InterPro" id="IPR016461">
    <property type="entry name" value="COMT-like"/>
</dbReference>
<dbReference type="SUPFAM" id="SSF46785">
    <property type="entry name" value="Winged helix' DNA-binding domain"/>
    <property type="match status" value="1"/>
</dbReference>
<dbReference type="InterPro" id="IPR036390">
    <property type="entry name" value="WH_DNA-bd_sf"/>
</dbReference>
<evidence type="ECO:0000256" key="3">
    <source>
        <dbReference type="ARBA" id="ARBA00022691"/>
    </source>
</evidence>
<feature type="domain" description="O-methyltransferase dimerisation" evidence="6">
    <location>
        <begin position="16"/>
        <end position="90"/>
    </location>
</feature>
<evidence type="ECO:0000256" key="2">
    <source>
        <dbReference type="ARBA" id="ARBA00022679"/>
    </source>
</evidence>
<feature type="active site" description="Proton acceptor" evidence="4">
    <location>
        <position position="256"/>
    </location>
</feature>
<evidence type="ECO:0000259" key="6">
    <source>
        <dbReference type="Pfam" id="PF08100"/>
    </source>
</evidence>
<keyword evidence="8" id="KW-1185">Reference proteome</keyword>
<feature type="domain" description="O-methyltransferase C-terminal" evidence="5">
    <location>
        <begin position="116"/>
        <end position="329"/>
    </location>
</feature>
<dbReference type="PIRSF" id="PIRSF005739">
    <property type="entry name" value="O-mtase"/>
    <property type="match status" value="1"/>
</dbReference>
<dbReference type="EMBL" id="FNXT01000778">
    <property type="protein sequence ID" value="SZX67218.1"/>
    <property type="molecule type" value="Genomic_DNA"/>
</dbReference>
<evidence type="ECO:0000313" key="8">
    <source>
        <dbReference type="Proteomes" id="UP000256970"/>
    </source>
</evidence>
<gene>
    <name evidence="7" type="ORF">BQ4739_LOCUS7637</name>
</gene>
<dbReference type="PANTHER" id="PTHR43712:SF2">
    <property type="entry name" value="O-METHYLTRANSFERASE CICE"/>
    <property type="match status" value="1"/>
</dbReference>
<keyword evidence="2" id="KW-0808">Transferase</keyword>
<evidence type="ECO:0000313" key="7">
    <source>
        <dbReference type="EMBL" id="SZX67218.1"/>
    </source>
</evidence>
<dbReference type="GO" id="GO:0032259">
    <property type="term" value="P:methylation"/>
    <property type="evidence" value="ECO:0007669"/>
    <property type="project" value="UniProtKB-KW"/>
</dbReference>
<dbReference type="Proteomes" id="UP000256970">
    <property type="component" value="Unassembled WGS sequence"/>
</dbReference>
<dbReference type="GO" id="GO:0008171">
    <property type="term" value="F:O-methyltransferase activity"/>
    <property type="evidence" value="ECO:0007669"/>
    <property type="project" value="InterPro"/>
</dbReference>
<dbReference type="Gene3D" id="1.10.10.10">
    <property type="entry name" value="Winged helix-like DNA-binding domain superfamily/Winged helix DNA-binding domain"/>
    <property type="match status" value="1"/>
</dbReference>
<dbReference type="Gene3D" id="3.40.50.150">
    <property type="entry name" value="Vaccinia Virus protein VP39"/>
    <property type="match status" value="1"/>
</dbReference>
<dbReference type="InterPro" id="IPR012967">
    <property type="entry name" value="COMT_dimerisation"/>
</dbReference>
<dbReference type="Pfam" id="PF00891">
    <property type="entry name" value="Methyltransf_2"/>
    <property type="match status" value="1"/>
</dbReference>
<dbReference type="PANTHER" id="PTHR43712">
    <property type="entry name" value="PUTATIVE (AFU_ORTHOLOGUE AFUA_4G14580)-RELATED"/>
    <property type="match status" value="1"/>
</dbReference>
<keyword evidence="3" id="KW-0949">S-adenosyl-L-methionine</keyword>
<dbReference type="Pfam" id="PF08100">
    <property type="entry name" value="Dimerisation"/>
    <property type="match status" value="1"/>
</dbReference>
<dbReference type="InterPro" id="IPR036388">
    <property type="entry name" value="WH-like_DNA-bd_sf"/>
</dbReference>
<sequence length="350" mass="38510">MEAKVTAPREAELILDMCTAHWKQQALRAAVKLGVMDAPGMADSAVPINQLAAHTSSNEDHLYRLLRYLAQFGIYEELPGQAFKLTSMGQHLRADHPSGLCYAAASFGAAGQFIPWMHLDKAVKEGKTAFEFFQPNLPGGAFQYMSLPENKEEEHTFNKLMTMFTKTMDVGIVNLHDFSGYRVVADIGGGYGRLLMDIMDAHPGVQEGIVFEMPSVVDMVPEAPERFKGKIKWVKGDFFTSIAVKVDCYVMKSILHDWSDERCVTILTNLRASMAPGSVLVNFDRLMPCFGTPGFHPAKGMDINMMTMVGGKERTTQQWHDLLGKAGFAITSISQGPSMAAILAVPSPPN</sequence>
<evidence type="ECO:0000256" key="4">
    <source>
        <dbReference type="PIRSR" id="PIRSR005739-1"/>
    </source>
</evidence>
<dbReference type="PROSITE" id="PS51683">
    <property type="entry name" value="SAM_OMT_II"/>
    <property type="match status" value="1"/>
</dbReference>
<dbReference type="AlphaFoldDB" id="A0A383VNW7"/>
<evidence type="ECO:0000256" key="1">
    <source>
        <dbReference type="ARBA" id="ARBA00022603"/>
    </source>
</evidence>
<dbReference type="STRING" id="3088.A0A383VNW7"/>
<evidence type="ECO:0000259" key="5">
    <source>
        <dbReference type="Pfam" id="PF00891"/>
    </source>
</evidence>
<dbReference type="InterPro" id="IPR029063">
    <property type="entry name" value="SAM-dependent_MTases_sf"/>
</dbReference>
<accession>A0A383VNW7</accession>